<evidence type="ECO:0000313" key="3">
    <source>
        <dbReference type="Proteomes" id="UP000636004"/>
    </source>
</evidence>
<reference evidence="2" key="2">
    <citation type="submission" date="2020-09" db="EMBL/GenBank/DDBJ databases">
        <authorList>
            <person name="Sun Q."/>
            <person name="Kim S."/>
        </authorList>
    </citation>
    <scope>NUCLEOTIDE SEQUENCE</scope>
    <source>
        <strain evidence="2">KCTC 12710</strain>
    </source>
</reference>
<proteinExistence type="predicted"/>
<keyword evidence="1" id="KW-0472">Membrane</keyword>
<protein>
    <submittedName>
        <fullName evidence="2">Uncharacterized protein</fullName>
    </submittedName>
</protein>
<evidence type="ECO:0000256" key="1">
    <source>
        <dbReference type="SAM" id="Phobius"/>
    </source>
</evidence>
<sequence>MYIYQIFVLFSDDQNNLDEFQFIYMLPLMAIVIPSIYLIRARIFNRINEANKSFEELEEELKLTPKNFWSKLKDYF</sequence>
<comment type="caution">
    <text evidence="2">The sequence shown here is derived from an EMBL/GenBank/DDBJ whole genome shotgun (WGS) entry which is preliminary data.</text>
</comment>
<dbReference type="AlphaFoldDB" id="A0A918V4P3"/>
<dbReference type="Proteomes" id="UP000636004">
    <property type="component" value="Unassembled WGS sequence"/>
</dbReference>
<name>A0A918V4P3_9FLAO</name>
<feature type="transmembrane region" description="Helical" evidence="1">
    <location>
        <begin position="20"/>
        <end position="39"/>
    </location>
</feature>
<keyword evidence="1" id="KW-1133">Transmembrane helix</keyword>
<gene>
    <name evidence="2" type="ORF">GCM10007028_02810</name>
</gene>
<evidence type="ECO:0000313" key="2">
    <source>
        <dbReference type="EMBL" id="GGZ69261.1"/>
    </source>
</evidence>
<reference evidence="2" key="1">
    <citation type="journal article" date="2014" name="Int. J. Syst. Evol. Microbiol.">
        <title>Complete genome sequence of Corynebacterium casei LMG S-19264T (=DSM 44701T), isolated from a smear-ripened cheese.</title>
        <authorList>
            <consortium name="US DOE Joint Genome Institute (JGI-PGF)"/>
            <person name="Walter F."/>
            <person name="Albersmeier A."/>
            <person name="Kalinowski J."/>
            <person name="Ruckert C."/>
        </authorList>
    </citation>
    <scope>NUCLEOTIDE SEQUENCE</scope>
    <source>
        <strain evidence="2">KCTC 12710</strain>
    </source>
</reference>
<accession>A0A918V4P3</accession>
<organism evidence="2 3">
    <name type="scientific">Algibacter mikhailovii</name>
    <dbReference type="NCBI Taxonomy" id="425498"/>
    <lineage>
        <taxon>Bacteria</taxon>
        <taxon>Pseudomonadati</taxon>
        <taxon>Bacteroidota</taxon>
        <taxon>Flavobacteriia</taxon>
        <taxon>Flavobacteriales</taxon>
        <taxon>Flavobacteriaceae</taxon>
        <taxon>Algibacter</taxon>
    </lineage>
</organism>
<keyword evidence="3" id="KW-1185">Reference proteome</keyword>
<keyword evidence="1" id="KW-0812">Transmembrane</keyword>
<dbReference type="EMBL" id="BMWZ01000001">
    <property type="protein sequence ID" value="GGZ69261.1"/>
    <property type="molecule type" value="Genomic_DNA"/>
</dbReference>